<comment type="caution">
    <text evidence="2">The sequence shown here is derived from an EMBL/GenBank/DDBJ whole genome shotgun (WGS) entry which is preliminary data.</text>
</comment>
<organism evidence="2 3">
    <name type="scientific">Brooklawnia cerclae</name>
    <dbReference type="NCBI Taxonomy" id="349934"/>
    <lineage>
        <taxon>Bacteria</taxon>
        <taxon>Bacillati</taxon>
        <taxon>Actinomycetota</taxon>
        <taxon>Actinomycetes</taxon>
        <taxon>Propionibacteriales</taxon>
        <taxon>Propionibacteriaceae</taxon>
        <taxon>Brooklawnia</taxon>
    </lineage>
</organism>
<gene>
    <name evidence="2" type="ORF">FB473_002485</name>
</gene>
<dbReference type="Gene3D" id="3.40.630.30">
    <property type="match status" value="1"/>
</dbReference>
<name>A0ABX0SLC0_9ACTN</name>
<dbReference type="RefSeq" id="WP_167168215.1">
    <property type="nucleotide sequence ID" value="NZ_BAAAOO010000007.1"/>
</dbReference>
<evidence type="ECO:0000313" key="2">
    <source>
        <dbReference type="EMBL" id="NIH57840.1"/>
    </source>
</evidence>
<dbReference type="InterPro" id="IPR016181">
    <property type="entry name" value="Acyl_CoA_acyltransferase"/>
</dbReference>
<keyword evidence="3" id="KW-1185">Reference proteome</keyword>
<proteinExistence type="predicted"/>
<dbReference type="EMBL" id="JAAMOZ010000001">
    <property type="protein sequence ID" value="NIH57840.1"/>
    <property type="molecule type" value="Genomic_DNA"/>
</dbReference>
<dbReference type="Proteomes" id="UP000749311">
    <property type="component" value="Unassembled WGS sequence"/>
</dbReference>
<dbReference type="PROSITE" id="PS51186">
    <property type="entry name" value="GNAT"/>
    <property type="match status" value="1"/>
</dbReference>
<evidence type="ECO:0000313" key="3">
    <source>
        <dbReference type="Proteomes" id="UP000749311"/>
    </source>
</evidence>
<dbReference type="SUPFAM" id="SSF55729">
    <property type="entry name" value="Acyl-CoA N-acyltransferases (Nat)"/>
    <property type="match status" value="1"/>
</dbReference>
<sequence length="152" mass="17246">MSVVTKAFVELTPRELYAFLKLRSDVFMLEQRVDDVELDGRDLEPGTRHLWITDEWGCAAYLRVLENPRPEYRDAHLVIGRVVVRADRRGAGLARELMEAALEVVGDEASVLHAQSHVVGLYTRFGYEPYGEEYVEAGMPHRGMYRAAPGKP</sequence>
<feature type="domain" description="N-acetyltransferase" evidence="1">
    <location>
        <begin position="6"/>
        <end position="149"/>
    </location>
</feature>
<dbReference type="Pfam" id="PF13673">
    <property type="entry name" value="Acetyltransf_10"/>
    <property type="match status" value="1"/>
</dbReference>
<protein>
    <submittedName>
        <fullName evidence="2">ElaA protein</fullName>
    </submittedName>
</protein>
<evidence type="ECO:0000259" key="1">
    <source>
        <dbReference type="PROSITE" id="PS51186"/>
    </source>
</evidence>
<reference evidence="2 3" key="1">
    <citation type="submission" date="2020-02" db="EMBL/GenBank/DDBJ databases">
        <title>Sequencing the genomes of 1000 actinobacteria strains.</title>
        <authorList>
            <person name="Klenk H.-P."/>
        </authorList>
    </citation>
    <scope>NUCLEOTIDE SEQUENCE [LARGE SCALE GENOMIC DNA]</scope>
    <source>
        <strain evidence="2 3">DSM 19609</strain>
    </source>
</reference>
<dbReference type="InterPro" id="IPR000182">
    <property type="entry name" value="GNAT_dom"/>
</dbReference>
<dbReference type="CDD" id="cd04301">
    <property type="entry name" value="NAT_SF"/>
    <property type="match status" value="1"/>
</dbReference>
<accession>A0ABX0SLC0</accession>